<reference evidence="2" key="2">
    <citation type="submission" date="2020-09" db="EMBL/GenBank/DDBJ databases">
        <authorList>
            <person name="Sun Q."/>
            <person name="Ohkuma M."/>
        </authorList>
    </citation>
    <scope>NUCLEOTIDE SEQUENCE</scope>
    <source>
        <strain evidence="2">JCM 3035</strain>
    </source>
</reference>
<feature type="compositionally biased region" description="Pro residues" evidence="1">
    <location>
        <begin position="27"/>
        <end position="36"/>
    </location>
</feature>
<name>A0A917VR22_9ACTN</name>
<dbReference type="AlphaFoldDB" id="A0A917VR22"/>
<organism evidence="2 3">
    <name type="scientific">Streptomyces flaveus</name>
    <dbReference type="NCBI Taxonomy" id="66370"/>
    <lineage>
        <taxon>Bacteria</taxon>
        <taxon>Bacillati</taxon>
        <taxon>Actinomycetota</taxon>
        <taxon>Actinomycetes</taxon>
        <taxon>Kitasatosporales</taxon>
        <taxon>Streptomycetaceae</taxon>
        <taxon>Streptomyces</taxon>
        <taxon>Streptomyces aurantiacus group</taxon>
    </lineage>
</organism>
<evidence type="ECO:0000313" key="3">
    <source>
        <dbReference type="Proteomes" id="UP000637788"/>
    </source>
</evidence>
<keyword evidence="3" id="KW-1185">Reference proteome</keyword>
<dbReference type="Proteomes" id="UP000637788">
    <property type="component" value="Unassembled WGS sequence"/>
</dbReference>
<comment type="caution">
    <text evidence="2">The sequence shown here is derived from an EMBL/GenBank/DDBJ whole genome shotgun (WGS) entry which is preliminary data.</text>
</comment>
<dbReference type="EMBL" id="BMPQ01000032">
    <property type="protein sequence ID" value="GGL05703.1"/>
    <property type="molecule type" value="Genomic_DNA"/>
</dbReference>
<reference evidence="2" key="1">
    <citation type="journal article" date="2014" name="Int. J. Syst. Evol. Microbiol.">
        <title>Complete genome sequence of Corynebacterium casei LMG S-19264T (=DSM 44701T), isolated from a smear-ripened cheese.</title>
        <authorList>
            <consortium name="US DOE Joint Genome Institute (JGI-PGF)"/>
            <person name="Walter F."/>
            <person name="Albersmeier A."/>
            <person name="Kalinowski J."/>
            <person name="Ruckert C."/>
        </authorList>
    </citation>
    <scope>NUCLEOTIDE SEQUENCE</scope>
    <source>
        <strain evidence="2">JCM 3035</strain>
    </source>
</reference>
<evidence type="ECO:0000256" key="1">
    <source>
        <dbReference type="SAM" id="MobiDB-lite"/>
    </source>
</evidence>
<gene>
    <name evidence="2" type="ORF">GCM10010094_78070</name>
</gene>
<accession>A0A917VR22</accession>
<feature type="region of interest" description="Disordered" evidence="1">
    <location>
        <begin position="1"/>
        <end position="109"/>
    </location>
</feature>
<sequence>MTVPAPELGNRPGPALFRADGGSPTTGPGPCPPCSLPRPSTALAEHPPTPRRIRTPRAASAPSLRRRRPSRNRRYSPRRQHGRRRRTRRQRFPNGFQEWMCRTTGRKPS</sequence>
<feature type="compositionally biased region" description="Basic residues" evidence="1">
    <location>
        <begin position="64"/>
        <end position="91"/>
    </location>
</feature>
<evidence type="ECO:0000313" key="2">
    <source>
        <dbReference type="EMBL" id="GGL05703.1"/>
    </source>
</evidence>
<protein>
    <submittedName>
        <fullName evidence="2">Uncharacterized protein</fullName>
    </submittedName>
</protein>
<proteinExistence type="predicted"/>